<evidence type="ECO:0000313" key="2">
    <source>
        <dbReference type="Proteomes" id="UP001143981"/>
    </source>
</evidence>
<sequence length="343" mass="39054">PETLTIDDSARVTVVDRDGLNLFSLQRHLDLRLCTEADVDGRWVLASSLPFDASQVIAPDHTGRVWLPYECRMRPYTYQAYAQCLVKRYPLIHWYGDSNTRRALKKVTSLGTWCSTAEEHESLKCTCNDNSEDFKNYQSMARIAPVIMDPATGGSTPQDPNDYATPVANKSRIVAFKWDGLTTRNSPPWVDYFQKSTMDKLGNPSLTIFGATNWDTAFSTHSFFVSQAEELADKFAAAYSTAPDLIVRTGQYYCCTSDMDAFWKRRYSRLRNRYFDRDLIGALKRRLSATRKVRVWDVALLAERRPYEAREAASKCAANHIRAEGIEVENQVLFNAMCNDALE</sequence>
<evidence type="ECO:0000313" key="1">
    <source>
        <dbReference type="EMBL" id="KAJ1718088.1"/>
    </source>
</evidence>
<proteinExistence type="predicted"/>
<dbReference type="OrthoDB" id="2104804at2759"/>
<protein>
    <submittedName>
        <fullName evidence="1">Uncharacterized protein</fullName>
    </submittedName>
</protein>
<dbReference type="AlphaFoldDB" id="A0A9W7XTA2"/>
<gene>
    <name evidence="1" type="ORF">LPJ61_006871</name>
</gene>
<organism evidence="1 2">
    <name type="scientific">Coemansia biformis</name>
    <dbReference type="NCBI Taxonomy" id="1286918"/>
    <lineage>
        <taxon>Eukaryota</taxon>
        <taxon>Fungi</taxon>
        <taxon>Fungi incertae sedis</taxon>
        <taxon>Zoopagomycota</taxon>
        <taxon>Kickxellomycotina</taxon>
        <taxon>Kickxellomycetes</taxon>
        <taxon>Kickxellales</taxon>
        <taxon>Kickxellaceae</taxon>
        <taxon>Coemansia</taxon>
    </lineage>
</organism>
<accession>A0A9W7XTA2</accession>
<reference evidence="1" key="1">
    <citation type="submission" date="2022-07" db="EMBL/GenBank/DDBJ databases">
        <title>Phylogenomic reconstructions and comparative analyses of Kickxellomycotina fungi.</title>
        <authorList>
            <person name="Reynolds N.K."/>
            <person name="Stajich J.E."/>
            <person name="Barry K."/>
            <person name="Grigoriev I.V."/>
            <person name="Crous P."/>
            <person name="Smith M.E."/>
        </authorList>
    </citation>
    <scope>NUCLEOTIDE SEQUENCE</scope>
    <source>
        <strain evidence="1">BCRC 34381</strain>
    </source>
</reference>
<name>A0A9W7XTA2_9FUNG</name>
<feature type="non-terminal residue" evidence="1">
    <location>
        <position position="1"/>
    </location>
</feature>
<dbReference type="Proteomes" id="UP001143981">
    <property type="component" value="Unassembled WGS sequence"/>
</dbReference>
<comment type="caution">
    <text evidence="1">The sequence shown here is derived from an EMBL/GenBank/DDBJ whole genome shotgun (WGS) entry which is preliminary data.</text>
</comment>
<dbReference type="EMBL" id="JANBOI010003900">
    <property type="protein sequence ID" value="KAJ1718088.1"/>
    <property type="molecule type" value="Genomic_DNA"/>
</dbReference>
<keyword evidence="2" id="KW-1185">Reference proteome</keyword>